<name>A0A6B0BH44_STAAU</name>
<organism evidence="6 7">
    <name type="scientific">Staphylococcus aureus</name>
    <dbReference type="NCBI Taxonomy" id="1280"/>
    <lineage>
        <taxon>Bacteria</taxon>
        <taxon>Bacillati</taxon>
        <taxon>Bacillota</taxon>
        <taxon>Bacilli</taxon>
        <taxon>Bacillales</taxon>
        <taxon>Staphylococcaceae</taxon>
        <taxon>Staphylococcus</taxon>
    </lineage>
</organism>
<dbReference type="GO" id="GO:0005886">
    <property type="term" value="C:plasma membrane"/>
    <property type="evidence" value="ECO:0007669"/>
    <property type="project" value="UniProtKB-SubCell"/>
</dbReference>
<feature type="transmembrane region" description="Helical" evidence="5">
    <location>
        <begin position="6"/>
        <end position="31"/>
    </location>
</feature>
<evidence type="ECO:0000313" key="7">
    <source>
        <dbReference type="Proteomes" id="UP000433366"/>
    </source>
</evidence>
<dbReference type="AlphaFoldDB" id="A0A6B0BH44"/>
<evidence type="ECO:0000256" key="3">
    <source>
        <dbReference type="ARBA" id="ARBA00022989"/>
    </source>
</evidence>
<keyword evidence="3 5" id="KW-1133">Transmembrane helix</keyword>
<proteinExistence type="inferred from homology"/>
<keyword evidence="4 5" id="KW-0472">Membrane</keyword>
<dbReference type="Proteomes" id="UP000433366">
    <property type="component" value="Unassembled WGS sequence"/>
</dbReference>
<gene>
    <name evidence="6" type="ORF">GO793_03570</name>
</gene>
<reference evidence="6 7" key="1">
    <citation type="submission" date="2019-11" db="EMBL/GenBank/DDBJ databases">
        <title>Implementation of targeted gown and glove precautions to prevent Staphylococcus aureus acquisition in community-based nursing homes.</title>
        <authorList>
            <person name="Stine O.C."/>
        </authorList>
    </citation>
    <scope>NUCLEOTIDE SEQUENCE [LARGE SCALE GENOMIC DNA]</scope>
    <source>
        <strain evidence="6 7">S_4031.LGMP.AI</strain>
    </source>
</reference>
<protein>
    <recommendedName>
        <fullName evidence="5">Probable membrane transporter protein</fullName>
    </recommendedName>
</protein>
<comment type="similarity">
    <text evidence="5">Belongs to the 4-toluene sulfonate uptake permease (TSUP) (TC 2.A.102) family.</text>
</comment>
<evidence type="ECO:0000313" key="6">
    <source>
        <dbReference type="EMBL" id="MVI54938.1"/>
    </source>
</evidence>
<comment type="caution">
    <text evidence="6">The sequence shown here is derived from an EMBL/GenBank/DDBJ whole genome shotgun (WGS) entry which is preliminary data.</text>
</comment>
<accession>A0A6B0BH44</accession>
<dbReference type="EMBL" id="WPRH01000255">
    <property type="protein sequence ID" value="MVI54938.1"/>
    <property type="molecule type" value="Genomic_DNA"/>
</dbReference>
<feature type="non-terminal residue" evidence="6">
    <location>
        <position position="61"/>
    </location>
</feature>
<dbReference type="InterPro" id="IPR002781">
    <property type="entry name" value="TM_pro_TauE-like"/>
</dbReference>
<evidence type="ECO:0000256" key="2">
    <source>
        <dbReference type="ARBA" id="ARBA00022692"/>
    </source>
</evidence>
<dbReference type="Pfam" id="PF01925">
    <property type="entry name" value="TauE"/>
    <property type="match status" value="1"/>
</dbReference>
<keyword evidence="2 5" id="KW-0812">Transmembrane</keyword>
<sequence>MDLNLTMIIIIILFGFIAAFIDSVVGGGGLISTPALLAIGLPPSVALGTNKLASSFGSLTS</sequence>
<keyword evidence="5" id="KW-1003">Cell membrane</keyword>
<evidence type="ECO:0000256" key="4">
    <source>
        <dbReference type="ARBA" id="ARBA00023136"/>
    </source>
</evidence>
<evidence type="ECO:0000256" key="1">
    <source>
        <dbReference type="ARBA" id="ARBA00004141"/>
    </source>
</evidence>
<comment type="subcellular location">
    <subcellularLocation>
        <location evidence="5">Cell membrane</location>
        <topology evidence="5">Multi-pass membrane protein</topology>
    </subcellularLocation>
    <subcellularLocation>
        <location evidence="1">Membrane</location>
        <topology evidence="1">Multi-pass membrane protein</topology>
    </subcellularLocation>
</comment>
<evidence type="ECO:0000256" key="5">
    <source>
        <dbReference type="RuleBase" id="RU363041"/>
    </source>
</evidence>